<evidence type="ECO:0000313" key="4">
    <source>
        <dbReference type="Proteomes" id="UP000535543"/>
    </source>
</evidence>
<dbReference type="EMBL" id="VCQU01000002">
    <property type="protein sequence ID" value="NMN95150.1"/>
    <property type="molecule type" value="Genomic_DNA"/>
</dbReference>
<dbReference type="Proteomes" id="UP000535543">
    <property type="component" value="Unassembled WGS sequence"/>
</dbReference>
<feature type="transmembrane region" description="Helical" evidence="1">
    <location>
        <begin position="53"/>
        <end position="74"/>
    </location>
</feature>
<keyword evidence="1" id="KW-0812">Transmembrane</keyword>
<organism evidence="3 4">
    <name type="scientific">Antrihabitans stalactiti</name>
    <dbReference type="NCBI Taxonomy" id="2584121"/>
    <lineage>
        <taxon>Bacteria</taxon>
        <taxon>Bacillati</taxon>
        <taxon>Actinomycetota</taxon>
        <taxon>Actinomycetes</taxon>
        <taxon>Mycobacteriales</taxon>
        <taxon>Nocardiaceae</taxon>
        <taxon>Antrihabitans</taxon>
    </lineage>
</organism>
<keyword evidence="1" id="KW-1133">Transmembrane helix</keyword>
<dbReference type="AlphaFoldDB" id="A0A848KG15"/>
<sequence>MASTGQYDHARRSRAACVLEFLVLAGGAALIALAVAVWAIYGLLQVMSLSSLVWWAIGVVLLGGGIFLAGWFGVLEYWDGRPWRELADKGRAGQTETVRTADGAKLHVEVEGPANAQTTVVFVHGIQMNASSWRFQRAALADSSVRRVSYDARGHGKSDARKLDQKVRGVRQLAEDLGLVIDATARTGRLVLCGHSMGGLTVLALPVVRPDLALRTSGYVLCSATPDRLGTTMTFGLWRILSPVSWLMRREAAGFLLVLDALPRFVPRLMGLAPYLLSLRYFAIGKRGSKKALRTTASIVYANGFRQTGDLVAAILDHDERPTLAALGDAHVAVIEGAKDRIVPARDRNFIGSLPDATLTTVDKCGHMTILEAKDEVNAELLRIVTAVESESVGAGPNIVMSKNDAATETNEPMTPAYKSTGGSIIDSLGDLVETVEGMTPAGPIRDGLHGIHKLLGVQHENH</sequence>
<keyword evidence="3" id="KW-0378">Hydrolase</keyword>
<feature type="domain" description="AB hydrolase-1" evidence="2">
    <location>
        <begin position="120"/>
        <end position="379"/>
    </location>
</feature>
<comment type="caution">
    <text evidence="3">The sequence shown here is derived from an EMBL/GenBank/DDBJ whole genome shotgun (WGS) entry which is preliminary data.</text>
</comment>
<dbReference type="GO" id="GO:0016787">
    <property type="term" value="F:hydrolase activity"/>
    <property type="evidence" value="ECO:0007669"/>
    <property type="project" value="UniProtKB-KW"/>
</dbReference>
<dbReference type="Gene3D" id="3.40.50.1820">
    <property type="entry name" value="alpha/beta hydrolase"/>
    <property type="match status" value="1"/>
</dbReference>
<protein>
    <submittedName>
        <fullName evidence="3">Alpha/beta hydrolase</fullName>
    </submittedName>
</protein>
<dbReference type="SUPFAM" id="SSF53474">
    <property type="entry name" value="alpha/beta-Hydrolases"/>
    <property type="match status" value="1"/>
</dbReference>
<reference evidence="3 4" key="1">
    <citation type="submission" date="2019-05" db="EMBL/GenBank/DDBJ databases">
        <authorList>
            <person name="Lee S.D."/>
        </authorList>
    </citation>
    <scope>NUCLEOTIDE SEQUENCE [LARGE SCALE GENOMIC DNA]</scope>
    <source>
        <strain evidence="3 4">YC2-7</strain>
    </source>
</reference>
<keyword evidence="1" id="KW-0472">Membrane</keyword>
<evidence type="ECO:0000256" key="1">
    <source>
        <dbReference type="SAM" id="Phobius"/>
    </source>
</evidence>
<dbReference type="PANTHER" id="PTHR43689:SF8">
    <property type="entry name" value="ALPHA_BETA-HYDROLASES SUPERFAMILY PROTEIN"/>
    <property type="match status" value="1"/>
</dbReference>
<evidence type="ECO:0000259" key="2">
    <source>
        <dbReference type="Pfam" id="PF12697"/>
    </source>
</evidence>
<dbReference type="PANTHER" id="PTHR43689">
    <property type="entry name" value="HYDROLASE"/>
    <property type="match status" value="1"/>
</dbReference>
<reference evidence="3 4" key="2">
    <citation type="submission" date="2020-06" db="EMBL/GenBank/DDBJ databases">
        <title>Antribacter stalactiti gen. nov., sp. nov., a new member of the family Nacardiaceae isolated from a cave.</title>
        <authorList>
            <person name="Kim I.S."/>
        </authorList>
    </citation>
    <scope>NUCLEOTIDE SEQUENCE [LARGE SCALE GENOMIC DNA]</scope>
    <source>
        <strain evidence="3 4">YC2-7</strain>
    </source>
</reference>
<dbReference type="Pfam" id="PF12697">
    <property type="entry name" value="Abhydrolase_6"/>
    <property type="match status" value="1"/>
</dbReference>
<proteinExistence type="predicted"/>
<dbReference type="InterPro" id="IPR000073">
    <property type="entry name" value="AB_hydrolase_1"/>
</dbReference>
<evidence type="ECO:0000313" key="3">
    <source>
        <dbReference type="EMBL" id="NMN95150.1"/>
    </source>
</evidence>
<keyword evidence="4" id="KW-1185">Reference proteome</keyword>
<dbReference type="RefSeq" id="WP_169585843.1">
    <property type="nucleotide sequence ID" value="NZ_VCQU01000002.1"/>
</dbReference>
<feature type="transmembrane region" description="Helical" evidence="1">
    <location>
        <begin position="21"/>
        <end position="41"/>
    </location>
</feature>
<gene>
    <name evidence="3" type="ORF">FGL95_08915</name>
</gene>
<name>A0A848KG15_9NOCA</name>
<dbReference type="InterPro" id="IPR029058">
    <property type="entry name" value="AB_hydrolase_fold"/>
</dbReference>
<accession>A0A848KG15</accession>